<keyword evidence="6 9" id="KW-0067">ATP-binding</keyword>
<dbReference type="FunFam" id="1.10.560.10:FF:000070">
    <property type="entry name" value="Uncharacterized protein"/>
    <property type="match status" value="1"/>
</dbReference>
<evidence type="ECO:0000256" key="5">
    <source>
        <dbReference type="ARBA" id="ARBA00022741"/>
    </source>
</evidence>
<evidence type="ECO:0000256" key="9">
    <source>
        <dbReference type="RuleBase" id="RU004187"/>
    </source>
</evidence>
<comment type="subcellular location">
    <subcellularLocation>
        <location evidence="1">Cytoplasm</location>
    </subcellularLocation>
</comment>
<dbReference type="SUPFAM" id="SSF48592">
    <property type="entry name" value="GroEL equatorial domain-like"/>
    <property type="match status" value="1"/>
</dbReference>
<dbReference type="SUPFAM" id="SSF52029">
    <property type="entry name" value="GroEL apical domain-like"/>
    <property type="match status" value="1"/>
</dbReference>
<keyword evidence="11" id="KW-1185">Reference proteome</keyword>
<dbReference type="AlphaFoldDB" id="A0A177B2Y7"/>
<dbReference type="SUPFAM" id="SSF54849">
    <property type="entry name" value="GroEL-intermediate domain like"/>
    <property type="match status" value="1"/>
</dbReference>
<protein>
    <recommendedName>
        <fullName evidence="3">T-complex protein 1 subunit alpha</fullName>
    </recommendedName>
    <alternativeName>
        <fullName evidence="8">CCT-alpha</fullName>
    </alternativeName>
</protein>
<dbReference type="PROSITE" id="PS00995">
    <property type="entry name" value="TCP1_3"/>
    <property type="match status" value="1"/>
</dbReference>
<evidence type="ECO:0000256" key="4">
    <source>
        <dbReference type="ARBA" id="ARBA00022490"/>
    </source>
</evidence>
<dbReference type="PANTHER" id="PTHR11353">
    <property type="entry name" value="CHAPERONIN"/>
    <property type="match status" value="1"/>
</dbReference>
<dbReference type="PROSITE" id="PS00750">
    <property type="entry name" value="TCP1_1"/>
    <property type="match status" value="1"/>
</dbReference>
<reference evidence="10 11" key="1">
    <citation type="submission" date="2016-04" db="EMBL/GenBank/DDBJ databases">
        <title>The genome of Intoshia linei affirms orthonectids as highly simplified spiralians.</title>
        <authorList>
            <person name="Mikhailov K.V."/>
            <person name="Slusarev G.S."/>
            <person name="Nikitin M.A."/>
            <person name="Logacheva M.D."/>
            <person name="Penin A."/>
            <person name="Aleoshin V."/>
            <person name="Panchin Y.V."/>
        </authorList>
    </citation>
    <scope>NUCLEOTIDE SEQUENCE [LARGE SCALE GENOMIC DNA]</scope>
    <source>
        <strain evidence="10">Intl2013</strain>
        <tissue evidence="10">Whole animal</tissue>
    </source>
</reference>
<keyword evidence="7 9" id="KW-0143">Chaperone</keyword>
<dbReference type="GO" id="GO:0005737">
    <property type="term" value="C:cytoplasm"/>
    <property type="evidence" value="ECO:0007669"/>
    <property type="project" value="UniProtKB-SubCell"/>
</dbReference>
<dbReference type="InterPro" id="IPR027410">
    <property type="entry name" value="TCP-1-like_intermed_sf"/>
</dbReference>
<name>A0A177B2Y7_9BILA</name>
<dbReference type="InterPro" id="IPR027409">
    <property type="entry name" value="GroEL-like_apical_dom_sf"/>
</dbReference>
<sequence length="540" mass="59349">MSILSLDGSRESGDSVRTQNINACLSIANIVKSSLGPIGLDKIMVNEVGDVTITNDGATILKLLEVEHPAAKVMVDLARLQESEVGDGTTSVVLFASDLLKQAENLICHNKIHPTIVISGYRMACKEAIRFMNSKLVLKSVEITDKVLMNAVITSIGSKVIGSEPEFFSKLIVDAVRAIKRTDGNVDKYPIQTVNILKTSGKSMLDTKLICGYAINNTVACQNSLKSVHNAKIACFDFNFQKHRMKLGVNIVVDQPKKLDEIRNREFSITKDKIMKVIQSGTNLVATSGGIGDEYMKYFIEANVMIIRRVSKVDLKRLAKVTGATLLTTLSTLDGDESFDTSNLGYAESVIQESVGDEELIIISKPKCKSAASLIVRGPNYMALDEIQRAIEDGMFVVKRALESKKLVCGGGAVEVACSVHLEKYAETIESQENYAISAFAKSLLVIPKQLCLNAALDSLELLSKLRANHHKAQDTEWDTYKYHGLDLQNGKTVNNFVAGVLEPYISKNKMLKFSTEVAMTILRIDAMIKLNPEPKDERH</sequence>
<keyword evidence="5 9" id="KW-0547">Nucleotide-binding</keyword>
<organism evidence="10 11">
    <name type="scientific">Intoshia linei</name>
    <dbReference type="NCBI Taxonomy" id="1819745"/>
    <lineage>
        <taxon>Eukaryota</taxon>
        <taxon>Metazoa</taxon>
        <taxon>Spiralia</taxon>
        <taxon>Lophotrochozoa</taxon>
        <taxon>Mesozoa</taxon>
        <taxon>Orthonectida</taxon>
        <taxon>Rhopaluridae</taxon>
        <taxon>Intoshia</taxon>
    </lineage>
</organism>
<comment type="caution">
    <text evidence="10">The sequence shown here is derived from an EMBL/GenBank/DDBJ whole genome shotgun (WGS) entry which is preliminary data.</text>
</comment>
<dbReference type="Pfam" id="PF00118">
    <property type="entry name" value="Cpn60_TCP1"/>
    <property type="match status" value="1"/>
</dbReference>
<dbReference type="OrthoDB" id="496at2759"/>
<dbReference type="EMBL" id="LWCA01000412">
    <property type="protein sequence ID" value="OAF68638.1"/>
    <property type="molecule type" value="Genomic_DNA"/>
</dbReference>
<dbReference type="InterPro" id="IPR053374">
    <property type="entry name" value="TCP-1_chaperonin"/>
</dbReference>
<proteinExistence type="inferred from homology"/>
<dbReference type="InterPro" id="IPR002423">
    <property type="entry name" value="Cpn60/GroEL/TCP-1"/>
</dbReference>
<dbReference type="GO" id="GO:0140662">
    <property type="term" value="F:ATP-dependent protein folding chaperone"/>
    <property type="evidence" value="ECO:0007669"/>
    <property type="project" value="InterPro"/>
</dbReference>
<dbReference type="GO" id="GO:0051082">
    <property type="term" value="F:unfolded protein binding"/>
    <property type="evidence" value="ECO:0007669"/>
    <property type="project" value="InterPro"/>
</dbReference>
<evidence type="ECO:0000256" key="7">
    <source>
        <dbReference type="ARBA" id="ARBA00023186"/>
    </source>
</evidence>
<dbReference type="GO" id="GO:0016887">
    <property type="term" value="F:ATP hydrolysis activity"/>
    <property type="evidence" value="ECO:0007669"/>
    <property type="project" value="InterPro"/>
</dbReference>
<accession>A0A177B2Y7</accession>
<evidence type="ECO:0000256" key="3">
    <source>
        <dbReference type="ARBA" id="ARBA00014424"/>
    </source>
</evidence>
<dbReference type="Gene3D" id="3.50.7.10">
    <property type="entry name" value="GroEL"/>
    <property type="match status" value="1"/>
</dbReference>
<evidence type="ECO:0000256" key="8">
    <source>
        <dbReference type="ARBA" id="ARBA00030049"/>
    </source>
</evidence>
<dbReference type="InterPro" id="IPR027413">
    <property type="entry name" value="GROEL-like_equatorial_sf"/>
</dbReference>
<gene>
    <name evidence="10" type="ORF">A3Q56_03637</name>
</gene>
<evidence type="ECO:0000313" key="11">
    <source>
        <dbReference type="Proteomes" id="UP000078046"/>
    </source>
</evidence>
<dbReference type="Gene3D" id="1.10.560.10">
    <property type="entry name" value="GroEL-like equatorial domain"/>
    <property type="match status" value="1"/>
</dbReference>
<dbReference type="PROSITE" id="PS00751">
    <property type="entry name" value="TCP1_2"/>
    <property type="match status" value="1"/>
</dbReference>
<dbReference type="Gene3D" id="3.30.260.10">
    <property type="entry name" value="TCP-1-like chaperonin intermediate domain"/>
    <property type="match status" value="1"/>
</dbReference>
<evidence type="ECO:0000256" key="1">
    <source>
        <dbReference type="ARBA" id="ARBA00004496"/>
    </source>
</evidence>
<dbReference type="InterPro" id="IPR002194">
    <property type="entry name" value="Chaperonin_TCP-1_CS"/>
</dbReference>
<evidence type="ECO:0000256" key="6">
    <source>
        <dbReference type="ARBA" id="ARBA00022840"/>
    </source>
</evidence>
<evidence type="ECO:0000256" key="2">
    <source>
        <dbReference type="ARBA" id="ARBA00008020"/>
    </source>
</evidence>
<dbReference type="PRINTS" id="PR00304">
    <property type="entry name" value="TCOMPLEXTCP1"/>
</dbReference>
<dbReference type="InterPro" id="IPR017998">
    <property type="entry name" value="Chaperone_TCP-1"/>
</dbReference>
<dbReference type="GO" id="GO:0005524">
    <property type="term" value="F:ATP binding"/>
    <property type="evidence" value="ECO:0007669"/>
    <property type="project" value="UniProtKB-KW"/>
</dbReference>
<dbReference type="NCBIfam" id="NF041083">
    <property type="entry name" value="thermosome_beta"/>
    <property type="match status" value="1"/>
</dbReference>
<dbReference type="Proteomes" id="UP000078046">
    <property type="component" value="Unassembled WGS sequence"/>
</dbReference>
<keyword evidence="4" id="KW-0963">Cytoplasm</keyword>
<evidence type="ECO:0000313" key="10">
    <source>
        <dbReference type="EMBL" id="OAF68638.1"/>
    </source>
</evidence>
<comment type="similarity">
    <text evidence="2 9">Belongs to the TCP-1 chaperonin family.</text>
</comment>